<protein>
    <submittedName>
        <fullName evidence="1">Uncharacterized protein</fullName>
    </submittedName>
</protein>
<reference evidence="1" key="1">
    <citation type="submission" date="2021-03" db="EMBL/GenBank/DDBJ databases">
        <authorList>
            <person name="Tran Van P."/>
        </authorList>
    </citation>
    <scope>NUCLEOTIDE SEQUENCE</scope>
</reference>
<organism evidence="1 2">
    <name type="scientific">Timema podura</name>
    <name type="common">Walking stick</name>
    <dbReference type="NCBI Taxonomy" id="61482"/>
    <lineage>
        <taxon>Eukaryota</taxon>
        <taxon>Metazoa</taxon>
        <taxon>Ecdysozoa</taxon>
        <taxon>Arthropoda</taxon>
        <taxon>Hexapoda</taxon>
        <taxon>Insecta</taxon>
        <taxon>Pterygota</taxon>
        <taxon>Neoptera</taxon>
        <taxon>Polyneoptera</taxon>
        <taxon>Phasmatodea</taxon>
        <taxon>Timematodea</taxon>
        <taxon>Timematoidea</taxon>
        <taxon>Timematidae</taxon>
        <taxon>Timema</taxon>
    </lineage>
</organism>
<evidence type="ECO:0000313" key="1">
    <source>
        <dbReference type="EMBL" id="CAG2067777.1"/>
    </source>
</evidence>
<proteinExistence type="predicted"/>
<gene>
    <name evidence="1" type="ORF">TPAB3V08_LOCUS14720</name>
</gene>
<dbReference type="EMBL" id="CAJPIN010074970">
    <property type="protein sequence ID" value="CAG2067777.1"/>
    <property type="molecule type" value="Genomic_DNA"/>
</dbReference>
<evidence type="ECO:0000313" key="2">
    <source>
        <dbReference type="Proteomes" id="UP001153148"/>
    </source>
</evidence>
<sequence>MEKRSEVHLKCKEVIYGAHFLPIVTYAVETWTLNVSKASKVEAMGMKFVRSMLTVVRRNKIRNSGPKWGFREYIGFKAEMVWACNENGKRENAKENVGNEVCRIKTASKTAVWYSDITFECALRTELEECSLSERIL</sequence>
<dbReference type="Proteomes" id="UP001153148">
    <property type="component" value="Unassembled WGS sequence"/>
</dbReference>
<keyword evidence="2" id="KW-1185">Reference proteome</keyword>
<accession>A0ABN7PQB1</accession>
<comment type="caution">
    <text evidence="1">The sequence shown here is derived from an EMBL/GenBank/DDBJ whole genome shotgun (WGS) entry which is preliminary data.</text>
</comment>
<name>A0ABN7PQB1_TIMPD</name>